<evidence type="ECO:0008006" key="3">
    <source>
        <dbReference type="Google" id="ProtNLM"/>
    </source>
</evidence>
<dbReference type="PROSITE" id="PS51257">
    <property type="entry name" value="PROKAR_LIPOPROTEIN"/>
    <property type="match status" value="1"/>
</dbReference>
<accession>A0A109KLM4</accession>
<sequence>MRILIAAVAVAMLAGCGTTPIPSSQADRVPAARLKAFQDPKAGSAVMVVTRDKGVFAGGGCYTAILIDGKVAARLGTGETATFYLTEGRHIYGLSGDAEGGGLCAAQIGQAVRESAGEFKAGETQKFRVSGDSSAWLELRPTSL</sequence>
<dbReference type="Proteomes" id="UP000061348">
    <property type="component" value="Unassembled WGS sequence"/>
</dbReference>
<dbReference type="AlphaFoldDB" id="A0A109KLM4"/>
<organism evidence="1 2">
    <name type="scientific">Pseudomonas fluorescens</name>
    <dbReference type="NCBI Taxonomy" id="294"/>
    <lineage>
        <taxon>Bacteria</taxon>
        <taxon>Pseudomonadati</taxon>
        <taxon>Pseudomonadota</taxon>
        <taxon>Gammaproteobacteria</taxon>
        <taxon>Pseudomonadales</taxon>
        <taxon>Pseudomonadaceae</taxon>
        <taxon>Pseudomonas</taxon>
    </lineage>
</organism>
<evidence type="ECO:0000313" key="1">
    <source>
        <dbReference type="EMBL" id="KWV71462.1"/>
    </source>
</evidence>
<protein>
    <recommendedName>
        <fullName evidence="3">Lipoprotein</fullName>
    </recommendedName>
</protein>
<comment type="caution">
    <text evidence="1">The sequence shown here is derived from an EMBL/GenBank/DDBJ whole genome shotgun (WGS) entry which is preliminary data.</text>
</comment>
<proteinExistence type="predicted"/>
<dbReference type="PATRIC" id="fig|294.194.peg.6942"/>
<name>A0A109KLM4_PSEFL</name>
<evidence type="ECO:0000313" key="2">
    <source>
        <dbReference type="Proteomes" id="UP000061348"/>
    </source>
</evidence>
<reference evidence="1 2" key="1">
    <citation type="submission" date="2015-05" db="EMBL/GenBank/DDBJ databases">
        <title>A genomic and transcriptomic approach to investigate the blue pigment phenotype in Pseudomonas fluorescens.</title>
        <authorList>
            <person name="Andreani N.A."/>
            <person name="Cardazzo B."/>
        </authorList>
    </citation>
    <scope>NUCLEOTIDE SEQUENCE [LARGE SCALE GENOMIC DNA]</scope>
    <source>
        <strain evidence="1 2">Ps_22</strain>
    </source>
</reference>
<gene>
    <name evidence="1" type="ORF">PFLmoz3_06238</name>
</gene>
<dbReference type="EMBL" id="LCYA01000308">
    <property type="protein sequence ID" value="KWV71462.1"/>
    <property type="molecule type" value="Genomic_DNA"/>
</dbReference>